<sequence>MVDLVGKLRSMAMTMVSLSLAVAAFAVPVAAADKEQPAVTQGELAMRLVKELGLEKGLPAEPKPSDYQTILGGRRQYRFEAEDVYDAEGDSVSVKNYPLYGPFSGRGWVSGLAVATTVKFTVFLPRDGEYQLKVSSRGDGQIWQAGGRELPVSTGGAFREAVAGRIPLKAGTQIITVQLPPEGGVDWFALAADDLPPVEPLAGWRPDAPLTWGEMAEVFAALLGAERKLPMDKGVGSRTIAAHGVARLPVGAAVTTATFLGPFTPPQWVRAGAGGAVIEVPLVLDATGVYDLRVRLLGEPVIMDLDGRRFERPGKPFLAWYDLGTMRLREGRHLLKLVLPPMGGVDVVEIVKRKSSPADFLAVVGLTGNPQAPVSRAEFENTLNGMLSRLRGGN</sequence>
<dbReference type="STRING" id="345632.GPICK_07385"/>
<dbReference type="AlphaFoldDB" id="A0A0B5B9G0"/>
<dbReference type="Gene3D" id="2.60.120.260">
    <property type="entry name" value="Galactose-binding domain-like"/>
    <property type="match status" value="1"/>
</dbReference>
<reference evidence="2 3" key="1">
    <citation type="journal article" date="2015" name="Genome Announc.">
        <title>Complete Genome of Geobacter pickeringii G13T, a Metal-Reducing Isolate from Sedimentary Kaolin Deposits.</title>
        <authorList>
            <person name="Badalamenti J.P."/>
            <person name="Bond D.R."/>
        </authorList>
    </citation>
    <scope>NUCLEOTIDE SEQUENCE [LARGE SCALE GENOMIC DNA]</scope>
    <source>
        <strain evidence="2 3">G13</strain>
    </source>
</reference>
<keyword evidence="3" id="KW-1185">Reference proteome</keyword>
<dbReference type="Proteomes" id="UP000057609">
    <property type="component" value="Chromosome"/>
</dbReference>
<accession>A0A0B5B9G0</accession>
<dbReference type="EMBL" id="CP009788">
    <property type="protein sequence ID" value="AJE03202.1"/>
    <property type="molecule type" value="Genomic_DNA"/>
</dbReference>
<feature type="chain" id="PRO_5002113558" description="PA14 domain-containing protein" evidence="1">
    <location>
        <begin position="32"/>
        <end position="394"/>
    </location>
</feature>
<name>A0A0B5B9G0_9BACT</name>
<evidence type="ECO:0000313" key="2">
    <source>
        <dbReference type="EMBL" id="AJE03202.1"/>
    </source>
</evidence>
<evidence type="ECO:0000256" key="1">
    <source>
        <dbReference type="SAM" id="SignalP"/>
    </source>
</evidence>
<dbReference type="HOGENOM" id="CLU_709318_0_0_7"/>
<keyword evidence="1" id="KW-0732">Signal</keyword>
<protein>
    <recommendedName>
        <fullName evidence="4">PA14 domain-containing protein</fullName>
    </recommendedName>
</protein>
<proteinExistence type="predicted"/>
<evidence type="ECO:0000313" key="3">
    <source>
        <dbReference type="Proteomes" id="UP000057609"/>
    </source>
</evidence>
<gene>
    <name evidence="2" type="ORF">GPICK_07385</name>
</gene>
<organism evidence="2 3">
    <name type="scientific">Geobacter pickeringii</name>
    <dbReference type="NCBI Taxonomy" id="345632"/>
    <lineage>
        <taxon>Bacteria</taxon>
        <taxon>Pseudomonadati</taxon>
        <taxon>Thermodesulfobacteriota</taxon>
        <taxon>Desulfuromonadia</taxon>
        <taxon>Geobacterales</taxon>
        <taxon>Geobacteraceae</taxon>
        <taxon>Geobacter</taxon>
    </lineage>
</organism>
<feature type="signal peptide" evidence="1">
    <location>
        <begin position="1"/>
        <end position="31"/>
    </location>
</feature>
<dbReference type="KEGG" id="gpi:GPICK_07385"/>
<evidence type="ECO:0008006" key="4">
    <source>
        <dbReference type="Google" id="ProtNLM"/>
    </source>
</evidence>